<dbReference type="PANTHER" id="PTHR35174">
    <property type="entry name" value="BLL7171 PROTEIN-RELATED"/>
    <property type="match status" value="1"/>
</dbReference>
<protein>
    <submittedName>
        <fullName evidence="3">Transcription initiation protein</fullName>
    </submittedName>
</protein>
<name>A0A5R8YJZ7_9ACTN</name>
<gene>
    <name evidence="3" type="ORF">FED44_32190</name>
</gene>
<accession>A0A5R8YJZ7</accession>
<dbReference type="AlphaFoldDB" id="A0A5R8YJZ7"/>
<comment type="caution">
    <text evidence="3">The sequence shown here is derived from an EMBL/GenBank/DDBJ whole genome shotgun (WGS) entry which is preliminary data.</text>
</comment>
<keyword evidence="4" id="KW-1185">Reference proteome</keyword>
<proteinExistence type="inferred from homology"/>
<comment type="similarity">
    <text evidence="1">Belongs to the YciI family.</text>
</comment>
<dbReference type="Gene3D" id="3.30.70.1060">
    <property type="entry name" value="Dimeric alpha+beta barrel"/>
    <property type="match status" value="1"/>
</dbReference>
<evidence type="ECO:0000259" key="2">
    <source>
        <dbReference type="Pfam" id="PF03795"/>
    </source>
</evidence>
<dbReference type="OrthoDB" id="668782at2"/>
<reference evidence="3" key="1">
    <citation type="submission" date="2019-05" db="EMBL/GenBank/DDBJ databases">
        <title>Isolation, diversity and antifungal activity of Actinobacteria from wheat.</title>
        <authorList>
            <person name="Yu B."/>
        </authorList>
    </citation>
    <scope>NUCLEOTIDE SEQUENCE [LARGE SCALE GENOMIC DNA]</scope>
    <source>
        <strain evidence="3">NEAU-HEGS1-5</strain>
    </source>
</reference>
<evidence type="ECO:0000313" key="3">
    <source>
        <dbReference type="EMBL" id="TLP52370.1"/>
    </source>
</evidence>
<dbReference type="Pfam" id="PF03795">
    <property type="entry name" value="YCII"/>
    <property type="match status" value="1"/>
</dbReference>
<dbReference type="InterPro" id="IPR005545">
    <property type="entry name" value="YCII"/>
</dbReference>
<dbReference type="SUPFAM" id="SSF54909">
    <property type="entry name" value="Dimeric alpha+beta barrel"/>
    <property type="match status" value="1"/>
</dbReference>
<sequence length="107" mass="11142">MKYVLLICGDESAAEHAADGCGGWSETMLERGVLRGGAGLRPPDDATTLRVRGGEVLLSDGPFAETKEQIGGFCLIECADLDEAIEVAAAHPAAAYGTIEIRPLVSP</sequence>
<feature type="domain" description="YCII-related" evidence="2">
    <location>
        <begin position="1"/>
        <end position="104"/>
    </location>
</feature>
<evidence type="ECO:0000256" key="1">
    <source>
        <dbReference type="ARBA" id="ARBA00007689"/>
    </source>
</evidence>
<evidence type="ECO:0000313" key="4">
    <source>
        <dbReference type="Proteomes" id="UP000309033"/>
    </source>
</evidence>
<dbReference type="Proteomes" id="UP000309033">
    <property type="component" value="Unassembled WGS sequence"/>
</dbReference>
<dbReference type="InterPro" id="IPR011008">
    <property type="entry name" value="Dimeric_a/b-barrel"/>
</dbReference>
<organism evidence="3 4">
    <name type="scientific">Microbispora triticiradicis</name>
    <dbReference type="NCBI Taxonomy" id="2200763"/>
    <lineage>
        <taxon>Bacteria</taxon>
        <taxon>Bacillati</taxon>
        <taxon>Actinomycetota</taxon>
        <taxon>Actinomycetes</taxon>
        <taxon>Streptosporangiales</taxon>
        <taxon>Streptosporangiaceae</taxon>
        <taxon>Microbispora</taxon>
    </lineage>
</organism>
<dbReference type="PANTHER" id="PTHR35174:SF3">
    <property type="entry name" value="BLL7171 PROTEIN"/>
    <property type="match status" value="1"/>
</dbReference>
<dbReference type="EMBL" id="VANP01000019">
    <property type="protein sequence ID" value="TLP52370.1"/>
    <property type="molecule type" value="Genomic_DNA"/>
</dbReference>